<gene>
    <name evidence="1" type="ORF">GCM10007390_38500</name>
</gene>
<dbReference type="AlphaFoldDB" id="A0A8J3D648"/>
<comment type="caution">
    <text evidence="1">The sequence shown here is derived from an EMBL/GenBank/DDBJ whole genome shotgun (WGS) entry which is preliminary data.</text>
</comment>
<reference evidence="1 2" key="1">
    <citation type="journal article" date="2014" name="Int. J. Syst. Evol. Microbiol.">
        <title>Complete genome sequence of Corynebacterium casei LMG S-19264T (=DSM 44701T), isolated from a smear-ripened cheese.</title>
        <authorList>
            <consortium name="US DOE Joint Genome Institute (JGI-PGF)"/>
            <person name="Walter F."/>
            <person name="Albersmeier A."/>
            <person name="Kalinowski J."/>
            <person name="Ruckert C."/>
        </authorList>
    </citation>
    <scope>NUCLEOTIDE SEQUENCE [LARGE SCALE GENOMIC DNA]</scope>
    <source>
        <strain evidence="1 2">KCTC 12866</strain>
    </source>
</reference>
<evidence type="ECO:0000313" key="2">
    <source>
        <dbReference type="Proteomes" id="UP000598271"/>
    </source>
</evidence>
<dbReference type="Pfam" id="PF13618">
    <property type="entry name" value="Gluconate_2-dh3"/>
    <property type="match status" value="1"/>
</dbReference>
<dbReference type="EMBL" id="BMXF01000004">
    <property type="protein sequence ID" value="GHB80480.1"/>
    <property type="molecule type" value="Genomic_DNA"/>
</dbReference>
<dbReference type="Proteomes" id="UP000598271">
    <property type="component" value="Unassembled WGS sequence"/>
</dbReference>
<organism evidence="1 2">
    <name type="scientific">Persicitalea jodogahamensis</name>
    <dbReference type="NCBI Taxonomy" id="402147"/>
    <lineage>
        <taxon>Bacteria</taxon>
        <taxon>Pseudomonadati</taxon>
        <taxon>Bacteroidota</taxon>
        <taxon>Cytophagia</taxon>
        <taxon>Cytophagales</taxon>
        <taxon>Spirosomataceae</taxon>
        <taxon>Persicitalea</taxon>
    </lineage>
</organism>
<accession>A0A8J3D648</accession>
<protein>
    <submittedName>
        <fullName evidence="1">Transcriptional initiation protein Tat</fullName>
    </submittedName>
</protein>
<proteinExistence type="predicted"/>
<keyword evidence="2" id="KW-1185">Reference proteome</keyword>
<sequence>MLIAQSPKIMKRRDSLKALTLSSFGVAALNPQEVLAERRELDKAMNTPPAEVGFGRTKEEAEHDAKLMAEKYFTDKELATLAVLSDIIIPKDSKSGSASESGVPQFIEFMVKDQPYWQTPFRGGLQWLDRESAKRFGGKVFTALSKEQRLQIVDDIAYPEKAKPEMSQGVSFFNTMRNFTATGFFSSKIGIEDIGYMGNRPNVWDGVPADVLAKYKVSYDK</sequence>
<evidence type="ECO:0000313" key="1">
    <source>
        <dbReference type="EMBL" id="GHB80480.1"/>
    </source>
</evidence>
<dbReference type="InterPro" id="IPR027056">
    <property type="entry name" value="Gluconate_2DH_su3"/>
</dbReference>
<name>A0A8J3D648_9BACT</name>